<gene>
    <name evidence="4" type="ORF">ENX16_05190</name>
</gene>
<dbReference type="GO" id="GO:0016836">
    <property type="term" value="F:hydro-lyase activity"/>
    <property type="evidence" value="ECO:0007669"/>
    <property type="project" value="UniProtKB-ARBA"/>
</dbReference>
<dbReference type="PANTHER" id="PTHR11941:SF54">
    <property type="entry name" value="ENOYL-COA HYDRATASE, MITOCHONDRIAL"/>
    <property type="match status" value="1"/>
</dbReference>
<reference evidence="4" key="1">
    <citation type="journal article" date="2020" name="mSystems">
        <title>Genome- and Community-Level Interaction Insights into Carbon Utilization and Element Cycling Functions of Hydrothermarchaeota in Hydrothermal Sediment.</title>
        <authorList>
            <person name="Zhou Z."/>
            <person name="Liu Y."/>
            <person name="Xu W."/>
            <person name="Pan J."/>
            <person name="Luo Z.H."/>
            <person name="Li M."/>
        </authorList>
    </citation>
    <scope>NUCLEOTIDE SEQUENCE [LARGE SCALE GENOMIC DNA]</scope>
    <source>
        <strain evidence="4">SpSt-914</strain>
    </source>
</reference>
<dbReference type="Gene3D" id="1.10.12.10">
    <property type="entry name" value="Lyase 2-enoyl-coa Hydratase, Chain A, domain 2"/>
    <property type="match status" value="1"/>
</dbReference>
<organism evidence="4">
    <name type="scientific">candidate division WOR-3 bacterium</name>
    <dbReference type="NCBI Taxonomy" id="2052148"/>
    <lineage>
        <taxon>Bacteria</taxon>
        <taxon>Bacteria division WOR-3</taxon>
    </lineage>
</organism>
<dbReference type="EMBL" id="DTMZ01000118">
    <property type="protein sequence ID" value="HGD13455.1"/>
    <property type="molecule type" value="Genomic_DNA"/>
</dbReference>
<protein>
    <recommendedName>
        <fullName evidence="5">Crotonase</fullName>
    </recommendedName>
</protein>
<dbReference type="InterPro" id="IPR029045">
    <property type="entry name" value="ClpP/crotonase-like_dom_sf"/>
</dbReference>
<dbReference type="InterPro" id="IPR018376">
    <property type="entry name" value="Enoyl-CoA_hyd/isom_CS"/>
</dbReference>
<dbReference type="PANTHER" id="PTHR11941">
    <property type="entry name" value="ENOYL-COA HYDRATASE-RELATED"/>
    <property type="match status" value="1"/>
</dbReference>
<evidence type="ECO:0000256" key="3">
    <source>
        <dbReference type="RuleBase" id="RU003707"/>
    </source>
</evidence>
<dbReference type="GO" id="GO:0006635">
    <property type="term" value="P:fatty acid beta-oxidation"/>
    <property type="evidence" value="ECO:0007669"/>
    <property type="project" value="TreeGrafter"/>
</dbReference>
<dbReference type="AlphaFoldDB" id="A0A7V3PU42"/>
<dbReference type="FunFam" id="3.90.226.10:FF:000009">
    <property type="entry name" value="Carnitinyl-CoA dehydratase"/>
    <property type="match status" value="1"/>
</dbReference>
<dbReference type="Gene3D" id="3.90.226.10">
    <property type="entry name" value="2-enoyl-CoA Hydratase, Chain A, domain 1"/>
    <property type="match status" value="1"/>
</dbReference>
<evidence type="ECO:0000256" key="2">
    <source>
        <dbReference type="ARBA" id="ARBA00023239"/>
    </source>
</evidence>
<dbReference type="FunFam" id="1.10.12.10:FF:000001">
    <property type="entry name" value="Probable enoyl-CoA hydratase, mitochondrial"/>
    <property type="match status" value="1"/>
</dbReference>
<dbReference type="CDD" id="cd06558">
    <property type="entry name" value="crotonase-like"/>
    <property type="match status" value="1"/>
</dbReference>
<proteinExistence type="inferred from homology"/>
<evidence type="ECO:0000313" key="4">
    <source>
        <dbReference type="EMBL" id="HGD13455.1"/>
    </source>
</evidence>
<accession>A0A7V3PU42</accession>
<dbReference type="InterPro" id="IPR001753">
    <property type="entry name" value="Enoyl-CoA_hydra/iso"/>
</dbReference>
<comment type="similarity">
    <text evidence="1 3">Belongs to the enoyl-CoA hydratase/isomerase family.</text>
</comment>
<dbReference type="SUPFAM" id="SSF52096">
    <property type="entry name" value="ClpP/crotonase"/>
    <property type="match status" value="1"/>
</dbReference>
<comment type="caution">
    <text evidence="4">The sequence shown here is derived from an EMBL/GenBank/DDBJ whole genome shotgun (WGS) entry which is preliminary data.</text>
</comment>
<name>A0A7V3PU42_UNCW3</name>
<dbReference type="InterPro" id="IPR014748">
    <property type="entry name" value="Enoyl-CoA_hydra_C"/>
</dbReference>
<evidence type="ECO:0008006" key="5">
    <source>
        <dbReference type="Google" id="ProtNLM"/>
    </source>
</evidence>
<dbReference type="Pfam" id="PF00378">
    <property type="entry name" value="ECH_1"/>
    <property type="match status" value="1"/>
</dbReference>
<evidence type="ECO:0000256" key="1">
    <source>
        <dbReference type="ARBA" id="ARBA00005254"/>
    </source>
</evidence>
<keyword evidence="2" id="KW-0456">Lyase</keyword>
<dbReference type="PROSITE" id="PS00166">
    <property type="entry name" value="ENOYL_COA_HYDRATASE"/>
    <property type="match status" value="1"/>
</dbReference>
<sequence length="259" mass="27772">MEFKYLIVEKQAPVCWVKFNRPPVNALNTEMVLEIEKLFDELSVDNDTSIIVLTGQGKAFIAGADIAEMSGFSALEARQFAQNGHRCLNKIARIEKVVIAAINGFALGGGCELALACDLRIMVEGAKIGQPEVNLGLIPGFGGTQRLARLVGPGAAKELIFTGKQIDAAEALRLGLVNRVVKPEELIPVVSELAGIIAARGPAAVRLAKACINHGLDTDLNTGCAYEIEAFGVCFASGEPAEGTKAFLQKRKPEWKRKE</sequence>